<keyword evidence="2 3" id="KW-0802">TPR repeat</keyword>
<name>A0A2W5H578_9SPHI</name>
<dbReference type="Proteomes" id="UP000249645">
    <property type="component" value="Unassembled WGS sequence"/>
</dbReference>
<keyword evidence="4" id="KW-0732">Signal</keyword>
<organism evidence="5 6">
    <name type="scientific">Pseudopedobacter saltans</name>
    <dbReference type="NCBI Taxonomy" id="151895"/>
    <lineage>
        <taxon>Bacteria</taxon>
        <taxon>Pseudomonadati</taxon>
        <taxon>Bacteroidota</taxon>
        <taxon>Sphingobacteriia</taxon>
        <taxon>Sphingobacteriales</taxon>
        <taxon>Sphingobacteriaceae</taxon>
        <taxon>Pseudopedobacter</taxon>
    </lineage>
</organism>
<dbReference type="Pfam" id="PF13424">
    <property type="entry name" value="TPR_12"/>
    <property type="match status" value="1"/>
</dbReference>
<accession>A0A2W5H578</accession>
<comment type="caution">
    <text evidence="5">The sequence shown here is derived from an EMBL/GenBank/DDBJ whole genome shotgun (WGS) entry which is preliminary data.</text>
</comment>
<sequence>MRKFMISLTCCLSIGPCLAQNNVKLSQNEVRRSFAQAACKCMDSIEFSTKSKEDVHAAVVDCIKKQVQPYQLVSTLSNIDTTKNYTINANGKKTINVSFDMDENSQQNKTYYYDLEKYLLDSCDIMRKLLSSNNALRSHSISKDPKALEQYNAGQVEMEKSNNEIAIIYFKDAVAIDSNFTFAWDNLGICYRKSGKFADAVNAYEHSLRIDSSSLTPLQNIAVAYQYLKKFDEAANAYERIQRLDSTNPEGYYGLGRMYTIEPIDYPKALNNMCKAYNLYIEQKSAFQNDAVQIIRLVYQKMKEEGKENEFKEILSKNHIKTQE</sequence>
<dbReference type="InterPro" id="IPR019734">
    <property type="entry name" value="TPR_rpt"/>
</dbReference>
<evidence type="ECO:0000256" key="3">
    <source>
        <dbReference type="PROSITE-ProRule" id="PRU00339"/>
    </source>
</evidence>
<keyword evidence="1" id="KW-0677">Repeat</keyword>
<dbReference type="Gene3D" id="1.25.40.10">
    <property type="entry name" value="Tetratricopeptide repeat domain"/>
    <property type="match status" value="1"/>
</dbReference>
<dbReference type="PANTHER" id="PTHR45586:SF1">
    <property type="entry name" value="LIPOPOLYSACCHARIDE ASSEMBLY PROTEIN B"/>
    <property type="match status" value="1"/>
</dbReference>
<dbReference type="PROSITE" id="PS50005">
    <property type="entry name" value="TPR"/>
    <property type="match status" value="1"/>
</dbReference>
<evidence type="ECO:0000256" key="4">
    <source>
        <dbReference type="SAM" id="SignalP"/>
    </source>
</evidence>
<reference evidence="5 6" key="1">
    <citation type="submission" date="2017-11" db="EMBL/GenBank/DDBJ databases">
        <title>Infants hospitalized years apart are colonized by the same room-sourced microbial strains.</title>
        <authorList>
            <person name="Brooks B."/>
            <person name="Olm M.R."/>
            <person name="Firek B.A."/>
            <person name="Baker R."/>
            <person name="Thomas B.C."/>
            <person name="Morowitz M.J."/>
            <person name="Banfield J.F."/>
        </authorList>
    </citation>
    <scope>NUCLEOTIDE SEQUENCE [LARGE SCALE GENOMIC DNA]</scope>
    <source>
        <strain evidence="5">S2_009_000_R2_76</strain>
    </source>
</reference>
<feature type="chain" id="PRO_5016032630" evidence="4">
    <location>
        <begin position="20"/>
        <end position="324"/>
    </location>
</feature>
<protein>
    <submittedName>
        <fullName evidence="5">Uncharacterized protein</fullName>
    </submittedName>
</protein>
<dbReference type="AlphaFoldDB" id="A0A2W5H578"/>
<dbReference type="PANTHER" id="PTHR45586">
    <property type="entry name" value="TPR REPEAT-CONTAINING PROTEIN PA4667"/>
    <property type="match status" value="1"/>
</dbReference>
<feature type="repeat" description="TPR" evidence="3">
    <location>
        <begin position="181"/>
        <end position="214"/>
    </location>
</feature>
<feature type="signal peptide" evidence="4">
    <location>
        <begin position="1"/>
        <end position="19"/>
    </location>
</feature>
<dbReference type="InterPro" id="IPR011990">
    <property type="entry name" value="TPR-like_helical_dom_sf"/>
</dbReference>
<dbReference type="SUPFAM" id="SSF48452">
    <property type="entry name" value="TPR-like"/>
    <property type="match status" value="1"/>
</dbReference>
<gene>
    <name evidence="5" type="ORF">DI598_04870</name>
</gene>
<proteinExistence type="predicted"/>
<dbReference type="InterPro" id="IPR051012">
    <property type="entry name" value="CellSynth/LPSAsmb/PSIAsmb"/>
</dbReference>
<evidence type="ECO:0000256" key="2">
    <source>
        <dbReference type="ARBA" id="ARBA00022803"/>
    </source>
</evidence>
<evidence type="ECO:0000256" key="1">
    <source>
        <dbReference type="ARBA" id="ARBA00022737"/>
    </source>
</evidence>
<evidence type="ECO:0000313" key="6">
    <source>
        <dbReference type="Proteomes" id="UP000249645"/>
    </source>
</evidence>
<dbReference type="EMBL" id="QFOI01000055">
    <property type="protein sequence ID" value="PZP50742.1"/>
    <property type="molecule type" value="Genomic_DNA"/>
</dbReference>
<dbReference type="SMART" id="SM00028">
    <property type="entry name" value="TPR"/>
    <property type="match status" value="3"/>
</dbReference>
<evidence type="ECO:0000313" key="5">
    <source>
        <dbReference type="EMBL" id="PZP50742.1"/>
    </source>
</evidence>